<dbReference type="PANTHER" id="PTHR43877">
    <property type="entry name" value="AMINOALKYLPHOSPHONATE N-ACETYLTRANSFERASE-RELATED-RELATED"/>
    <property type="match status" value="1"/>
</dbReference>
<keyword evidence="2" id="KW-0012">Acyltransferase</keyword>
<feature type="domain" description="N-acetyltransferase" evidence="3">
    <location>
        <begin position="3"/>
        <end position="169"/>
    </location>
</feature>
<organism evidence="4 5">
    <name type="scientific">Phenylobacterium haematophilum</name>
    <dbReference type="NCBI Taxonomy" id="98513"/>
    <lineage>
        <taxon>Bacteria</taxon>
        <taxon>Pseudomonadati</taxon>
        <taxon>Pseudomonadota</taxon>
        <taxon>Alphaproteobacteria</taxon>
        <taxon>Caulobacterales</taxon>
        <taxon>Caulobacteraceae</taxon>
        <taxon>Phenylobacterium</taxon>
    </lineage>
</organism>
<accession>A0A840A567</accession>
<dbReference type="Gene3D" id="3.40.630.30">
    <property type="match status" value="1"/>
</dbReference>
<proteinExistence type="predicted"/>
<dbReference type="PROSITE" id="PS51186">
    <property type="entry name" value="GNAT"/>
    <property type="match status" value="1"/>
</dbReference>
<evidence type="ECO:0000313" key="4">
    <source>
        <dbReference type="EMBL" id="MBB3892680.1"/>
    </source>
</evidence>
<evidence type="ECO:0000259" key="3">
    <source>
        <dbReference type="PROSITE" id="PS51186"/>
    </source>
</evidence>
<evidence type="ECO:0000256" key="2">
    <source>
        <dbReference type="ARBA" id="ARBA00023315"/>
    </source>
</evidence>
<protein>
    <submittedName>
        <fullName evidence="4">Ribosomal protein S18 acetylase RimI-like enzyme</fullName>
    </submittedName>
</protein>
<comment type="caution">
    <text evidence="4">The sequence shown here is derived from an EMBL/GenBank/DDBJ whole genome shotgun (WGS) entry which is preliminary data.</text>
</comment>
<dbReference type="RefSeq" id="WP_183775371.1">
    <property type="nucleotide sequence ID" value="NZ_JACIDK010000005.1"/>
</dbReference>
<reference evidence="4 5" key="1">
    <citation type="submission" date="2020-08" db="EMBL/GenBank/DDBJ databases">
        <title>Genomic Encyclopedia of Type Strains, Phase IV (KMG-IV): sequencing the most valuable type-strain genomes for metagenomic binning, comparative biology and taxonomic classification.</title>
        <authorList>
            <person name="Goeker M."/>
        </authorList>
    </citation>
    <scope>NUCLEOTIDE SEQUENCE [LARGE SCALE GENOMIC DNA]</scope>
    <source>
        <strain evidence="4 5">DSM 21793</strain>
    </source>
</reference>
<keyword evidence="4" id="KW-0689">Ribosomal protein</keyword>
<dbReference type="GO" id="GO:0005840">
    <property type="term" value="C:ribosome"/>
    <property type="evidence" value="ECO:0007669"/>
    <property type="project" value="UniProtKB-KW"/>
</dbReference>
<dbReference type="SUPFAM" id="SSF55729">
    <property type="entry name" value="Acyl-CoA N-acyltransferases (Nat)"/>
    <property type="match status" value="1"/>
</dbReference>
<keyword evidence="5" id="KW-1185">Reference proteome</keyword>
<name>A0A840A567_9CAUL</name>
<dbReference type="Proteomes" id="UP000530564">
    <property type="component" value="Unassembled WGS sequence"/>
</dbReference>
<keyword evidence="4" id="KW-0687">Ribonucleoprotein</keyword>
<dbReference type="GO" id="GO:0016747">
    <property type="term" value="F:acyltransferase activity, transferring groups other than amino-acyl groups"/>
    <property type="evidence" value="ECO:0007669"/>
    <property type="project" value="InterPro"/>
</dbReference>
<dbReference type="Pfam" id="PF00583">
    <property type="entry name" value="Acetyltransf_1"/>
    <property type="match status" value="1"/>
</dbReference>
<dbReference type="EMBL" id="JACIDK010000005">
    <property type="protein sequence ID" value="MBB3892680.1"/>
    <property type="molecule type" value="Genomic_DNA"/>
</dbReference>
<sequence length="175" mass="19020">MPHVIFPAGPDDAEDLARVHIAAWRETYPGLLPDSYLARMSVPVYTRRFRAGLLRPREQEATLVAADRSRLVGYASGGPSRSQRPGEAEVMTLYVLKAAQGHGLGRGLMAGMARVFAANGATSLMLSVLRDNIPARRFYEHLGGLADAPRREPGPGGVTHEVSYRWPDIRSLTGG</sequence>
<keyword evidence="1" id="KW-0808">Transferase</keyword>
<dbReference type="InterPro" id="IPR016181">
    <property type="entry name" value="Acyl_CoA_acyltransferase"/>
</dbReference>
<dbReference type="InterPro" id="IPR000182">
    <property type="entry name" value="GNAT_dom"/>
</dbReference>
<evidence type="ECO:0000256" key="1">
    <source>
        <dbReference type="ARBA" id="ARBA00022679"/>
    </source>
</evidence>
<dbReference type="CDD" id="cd04301">
    <property type="entry name" value="NAT_SF"/>
    <property type="match status" value="1"/>
</dbReference>
<gene>
    <name evidence="4" type="ORF">GGQ61_003416</name>
</gene>
<dbReference type="AlphaFoldDB" id="A0A840A567"/>
<evidence type="ECO:0000313" key="5">
    <source>
        <dbReference type="Proteomes" id="UP000530564"/>
    </source>
</evidence>
<dbReference type="InterPro" id="IPR050832">
    <property type="entry name" value="Bact_Acetyltransf"/>
</dbReference>